<protein>
    <submittedName>
        <fullName evidence="2">Uncharacterized protein</fullName>
    </submittedName>
</protein>
<reference evidence="1 4" key="2">
    <citation type="submission" date="2020-08" db="EMBL/GenBank/DDBJ databases">
        <title>Genomic Encyclopedia of Type Strains, Phase IV (KMG-IV): sequencing the most valuable type-strain genomes for metagenomic binning, comparative biology and taxonomic classification.</title>
        <authorList>
            <person name="Goeker M."/>
        </authorList>
    </citation>
    <scope>NUCLEOTIDE SEQUENCE [LARGE SCALE GENOMIC DNA]</scope>
    <source>
        <strain evidence="1 4">DSM 105434</strain>
    </source>
</reference>
<reference evidence="2 3" key="1">
    <citation type="submission" date="2019-04" db="EMBL/GenBank/DDBJ databases">
        <title>Deinococcus metalilatus MA1002 mutant No.5.</title>
        <authorList>
            <person name="Park W."/>
            <person name="Park C."/>
        </authorList>
    </citation>
    <scope>NUCLEOTIDE SEQUENCE [LARGE SCALE GENOMIC DNA]</scope>
    <source>
        <strain evidence="2 3">MA1002-m5</strain>
    </source>
</reference>
<organism evidence="2 3">
    <name type="scientific">Deinococcus metallilatus</name>
    <dbReference type="NCBI Taxonomy" id="1211322"/>
    <lineage>
        <taxon>Bacteria</taxon>
        <taxon>Thermotogati</taxon>
        <taxon>Deinococcota</taxon>
        <taxon>Deinococci</taxon>
        <taxon>Deinococcales</taxon>
        <taxon>Deinococcaceae</taxon>
        <taxon>Deinococcus</taxon>
    </lineage>
</organism>
<keyword evidence="4" id="KW-1185">Reference proteome</keyword>
<gene>
    <name evidence="2" type="ORF">FCS05_09060</name>
    <name evidence="1" type="ORF">HNQ10_000892</name>
</gene>
<evidence type="ECO:0000313" key="3">
    <source>
        <dbReference type="Proteomes" id="UP000308000"/>
    </source>
</evidence>
<dbReference type="AlphaFoldDB" id="A0AAJ5F3L0"/>
<sequence length="219" mass="23525">MNAVPMQGAPAGKASAADVQLVRSQGFPAMAAYQNKSDYPCQDETARDQHGDAQSVAGSFTRKGAKQRLVSVWYCGAANFNQYVLGVLEGNRLVAAYTVQGMNVHVEKFRDVNGNGTDDVIVRASYSGAGGMGGSAELADFHSGGLKSFGSFRTSDEVCPWYQGGDTEMHDDEYKIMVTPGNQPSFRQTIHRTECGSGLERMITGPVKGKPGFISLLKR</sequence>
<dbReference type="RefSeq" id="WP_129119153.1">
    <property type="nucleotide sequence ID" value="NZ_BSUI01000016.1"/>
</dbReference>
<evidence type="ECO:0000313" key="2">
    <source>
        <dbReference type="EMBL" id="TLK28056.1"/>
    </source>
</evidence>
<name>A0AAJ5F3L0_9DEIO</name>
<evidence type="ECO:0000313" key="1">
    <source>
        <dbReference type="EMBL" id="MBB5294078.1"/>
    </source>
</evidence>
<comment type="caution">
    <text evidence="2">The sequence shown here is derived from an EMBL/GenBank/DDBJ whole genome shotgun (WGS) entry which is preliminary data.</text>
</comment>
<dbReference type="EMBL" id="VBRC01000005">
    <property type="protein sequence ID" value="TLK28056.1"/>
    <property type="molecule type" value="Genomic_DNA"/>
</dbReference>
<dbReference type="Proteomes" id="UP000536909">
    <property type="component" value="Unassembled WGS sequence"/>
</dbReference>
<accession>A0AAJ5F3L0</accession>
<dbReference type="Proteomes" id="UP000308000">
    <property type="component" value="Unassembled WGS sequence"/>
</dbReference>
<evidence type="ECO:0000313" key="4">
    <source>
        <dbReference type="Proteomes" id="UP000536909"/>
    </source>
</evidence>
<proteinExistence type="predicted"/>
<dbReference type="EMBL" id="JACHFV010000003">
    <property type="protein sequence ID" value="MBB5294078.1"/>
    <property type="molecule type" value="Genomic_DNA"/>
</dbReference>